<dbReference type="InterPro" id="IPR029056">
    <property type="entry name" value="Ribokinase-like"/>
</dbReference>
<feature type="binding site" evidence="12">
    <location>
        <position position="189"/>
    </location>
    <ligand>
        <name>ATP</name>
        <dbReference type="ChEBI" id="CHEBI:30616"/>
    </ligand>
</feature>
<comment type="caution">
    <text evidence="12">Lacks conserved residue(s) required for the propagation of feature annotation.</text>
</comment>
<comment type="catalytic activity">
    <reaction evidence="12">
        <text>D-ribose + ATP = D-ribose 5-phosphate + ADP + H(+)</text>
        <dbReference type="Rhea" id="RHEA:13697"/>
        <dbReference type="ChEBI" id="CHEBI:15378"/>
        <dbReference type="ChEBI" id="CHEBI:30616"/>
        <dbReference type="ChEBI" id="CHEBI:47013"/>
        <dbReference type="ChEBI" id="CHEBI:78346"/>
        <dbReference type="ChEBI" id="CHEBI:456216"/>
        <dbReference type="EC" id="2.7.1.15"/>
    </reaction>
</comment>
<feature type="domain" description="Carbohydrate kinase PfkB" evidence="13">
    <location>
        <begin position="8"/>
        <end position="299"/>
    </location>
</feature>
<comment type="activity regulation">
    <text evidence="12">Activated by a monovalent cation that binds near, but not in, the active site. The most likely occupant of the site in vivo is potassium. Ion binding induces a conformational change that may alter substrate affinity.</text>
</comment>
<dbReference type="PRINTS" id="PR00990">
    <property type="entry name" value="RIBOKINASE"/>
</dbReference>
<comment type="caution">
    <text evidence="14">The sequence shown here is derived from an EMBL/GenBank/DDBJ whole genome shotgun (WGS) entry which is preliminary data.</text>
</comment>
<dbReference type="RefSeq" id="WP_380098335.1">
    <property type="nucleotide sequence ID" value="NZ_JBHRYD010000016.1"/>
</dbReference>
<reference evidence="15" key="1">
    <citation type="journal article" date="2019" name="Int. J. Syst. Evol. Microbiol.">
        <title>The Global Catalogue of Microorganisms (GCM) 10K type strain sequencing project: providing services to taxonomists for standard genome sequencing and annotation.</title>
        <authorList>
            <consortium name="The Broad Institute Genomics Platform"/>
            <consortium name="The Broad Institute Genome Sequencing Center for Infectious Disease"/>
            <person name="Wu L."/>
            <person name="Ma J."/>
        </authorList>
    </citation>
    <scope>NUCLEOTIDE SEQUENCE [LARGE SCALE GENOMIC DNA]</scope>
    <source>
        <strain evidence="15">KCTC 42281</strain>
    </source>
</reference>
<evidence type="ECO:0000256" key="5">
    <source>
        <dbReference type="ARBA" id="ARBA00022723"/>
    </source>
</evidence>
<evidence type="ECO:0000256" key="9">
    <source>
        <dbReference type="ARBA" id="ARBA00022842"/>
    </source>
</evidence>
<evidence type="ECO:0000256" key="2">
    <source>
        <dbReference type="ARBA" id="ARBA00012035"/>
    </source>
</evidence>
<feature type="binding site" evidence="12">
    <location>
        <position position="287"/>
    </location>
    <ligand>
        <name>K(+)</name>
        <dbReference type="ChEBI" id="CHEBI:29103"/>
    </ligand>
</feature>
<comment type="similarity">
    <text evidence="12">Belongs to the carbohydrate kinase PfkB family. Ribokinase subfamily.</text>
</comment>
<evidence type="ECO:0000256" key="11">
    <source>
        <dbReference type="ARBA" id="ARBA00023277"/>
    </source>
</evidence>
<feature type="binding site" evidence="12">
    <location>
        <position position="281"/>
    </location>
    <ligand>
        <name>ATP</name>
        <dbReference type="ChEBI" id="CHEBI:30616"/>
    </ligand>
</feature>
<evidence type="ECO:0000256" key="4">
    <source>
        <dbReference type="ARBA" id="ARBA00022679"/>
    </source>
</evidence>
<dbReference type="EC" id="2.7.1.15" evidence="2 12"/>
<keyword evidence="10 12" id="KW-0630">Potassium</keyword>
<keyword evidence="6 12" id="KW-0547">Nucleotide-binding</keyword>
<evidence type="ECO:0000259" key="13">
    <source>
        <dbReference type="Pfam" id="PF00294"/>
    </source>
</evidence>
<accession>A0ABV7X6S7</accession>
<dbReference type="PANTHER" id="PTHR10584">
    <property type="entry name" value="SUGAR KINASE"/>
    <property type="match status" value="1"/>
</dbReference>
<feature type="active site" description="Proton acceptor" evidence="12">
    <location>
        <position position="257"/>
    </location>
</feature>
<evidence type="ECO:0000256" key="7">
    <source>
        <dbReference type="ARBA" id="ARBA00022777"/>
    </source>
</evidence>
<keyword evidence="15" id="KW-1185">Reference proteome</keyword>
<feature type="binding site" evidence="12">
    <location>
        <position position="257"/>
    </location>
    <ligand>
        <name>substrate</name>
    </ligand>
</feature>
<dbReference type="HAMAP" id="MF_01987">
    <property type="entry name" value="Ribokinase"/>
    <property type="match status" value="1"/>
</dbReference>
<dbReference type="Gene3D" id="3.40.1190.20">
    <property type="match status" value="1"/>
</dbReference>
<dbReference type="EMBL" id="JBHRYD010000016">
    <property type="protein sequence ID" value="MFC3706234.1"/>
    <property type="molecule type" value="Genomic_DNA"/>
</dbReference>
<feature type="binding site" evidence="12">
    <location>
        <position position="296"/>
    </location>
    <ligand>
        <name>K(+)</name>
        <dbReference type="ChEBI" id="CHEBI:29103"/>
    </ligand>
</feature>
<comment type="cofactor">
    <cofactor evidence="12">
        <name>Mg(2+)</name>
        <dbReference type="ChEBI" id="CHEBI:18420"/>
    </cofactor>
    <text evidence="12">Requires a divalent cation, most likely magnesium in vivo, as an electrophilic catalyst to aid phosphoryl group transfer. It is the chelate of the metal and the nucleotide that is the actual substrate.</text>
</comment>
<gene>
    <name evidence="12" type="primary">rbsK</name>
    <name evidence="14" type="ORF">ACFOOL_15900</name>
</gene>
<feature type="binding site" evidence="12">
    <location>
        <begin position="256"/>
        <end position="257"/>
    </location>
    <ligand>
        <name>ATP</name>
        <dbReference type="ChEBI" id="CHEBI:30616"/>
    </ligand>
</feature>
<proteinExistence type="inferred from homology"/>
<comment type="pathway">
    <text evidence="12">Carbohydrate metabolism; D-ribose degradation; D-ribose 5-phosphate from beta-D-ribopyranose: step 2/2.</text>
</comment>
<evidence type="ECO:0000256" key="8">
    <source>
        <dbReference type="ARBA" id="ARBA00022840"/>
    </source>
</evidence>
<name>A0ABV7X6S7_9HYPH</name>
<evidence type="ECO:0000256" key="3">
    <source>
        <dbReference type="ARBA" id="ARBA00016943"/>
    </source>
</evidence>
<dbReference type="CDD" id="cd01174">
    <property type="entry name" value="ribokinase"/>
    <property type="match status" value="1"/>
</dbReference>
<feature type="binding site" evidence="12">
    <location>
        <position position="251"/>
    </location>
    <ligand>
        <name>K(+)</name>
        <dbReference type="ChEBI" id="CHEBI:29103"/>
    </ligand>
</feature>
<dbReference type="Pfam" id="PF00294">
    <property type="entry name" value="PfkB"/>
    <property type="match status" value="1"/>
</dbReference>
<comment type="similarity">
    <text evidence="1">Belongs to the carbohydrate kinase pfkB family.</text>
</comment>
<dbReference type="Proteomes" id="UP001595613">
    <property type="component" value="Unassembled WGS sequence"/>
</dbReference>
<comment type="subcellular location">
    <subcellularLocation>
        <location evidence="12">Cytoplasm</location>
    </subcellularLocation>
</comment>
<evidence type="ECO:0000313" key="15">
    <source>
        <dbReference type="Proteomes" id="UP001595613"/>
    </source>
</evidence>
<keyword evidence="4 12" id="KW-0808">Transferase</keyword>
<protein>
    <recommendedName>
        <fullName evidence="3 12">Ribokinase</fullName>
        <shortName evidence="12">RK</shortName>
        <ecNumber evidence="2 12">2.7.1.15</ecNumber>
    </recommendedName>
</protein>
<keyword evidence="5 12" id="KW-0479">Metal-binding</keyword>
<feature type="binding site" evidence="12">
    <location>
        <begin position="225"/>
        <end position="230"/>
    </location>
    <ligand>
        <name>ATP</name>
        <dbReference type="ChEBI" id="CHEBI:30616"/>
    </ligand>
</feature>
<keyword evidence="8 12" id="KW-0067">ATP-binding</keyword>
<dbReference type="InterPro" id="IPR011611">
    <property type="entry name" value="PfkB_dom"/>
</dbReference>
<feature type="binding site" evidence="12">
    <location>
        <position position="145"/>
    </location>
    <ligand>
        <name>substrate</name>
    </ligand>
</feature>
<dbReference type="PROSITE" id="PS00584">
    <property type="entry name" value="PFKB_KINASES_2"/>
    <property type="match status" value="1"/>
</dbReference>
<evidence type="ECO:0000256" key="10">
    <source>
        <dbReference type="ARBA" id="ARBA00022958"/>
    </source>
</evidence>
<keyword evidence="9 12" id="KW-0460">Magnesium</keyword>
<evidence type="ECO:0000256" key="6">
    <source>
        <dbReference type="ARBA" id="ARBA00022741"/>
    </source>
</evidence>
<feature type="binding site" evidence="12">
    <location>
        <position position="290"/>
    </location>
    <ligand>
        <name>K(+)</name>
        <dbReference type="ChEBI" id="CHEBI:29103"/>
    </ligand>
</feature>
<comment type="function">
    <text evidence="12">Catalyzes the phosphorylation of ribose at O-5 in a reaction requiring ATP and magnesium. The resulting D-ribose-5-phosphate can then be used either for sythesis of nucleotides, histidine, and tryptophan, or as a component of the pentose phosphate pathway.</text>
</comment>
<dbReference type="PANTHER" id="PTHR10584:SF166">
    <property type="entry name" value="RIBOKINASE"/>
    <property type="match status" value="1"/>
</dbReference>
<dbReference type="InterPro" id="IPR002173">
    <property type="entry name" value="Carboh/pur_kinase_PfkB_CS"/>
</dbReference>
<feature type="binding site" evidence="12">
    <location>
        <begin position="16"/>
        <end position="18"/>
    </location>
    <ligand>
        <name>substrate</name>
    </ligand>
</feature>
<evidence type="ECO:0000256" key="1">
    <source>
        <dbReference type="ARBA" id="ARBA00005380"/>
    </source>
</evidence>
<sequence>MSRLASRRILVVGSLNADTSLVLARTLLLGETLAAESVHKGLGGKGANQAAAAAKSGGRVAMIGAVGADEPGRALLAHLRALGVDIEGVLVSPDHLTGEAAILSFPGGENSIVVHAGANHALTPDVLRTMAAAFDAADLLVVQCEIEADVVEEAIAMAVARGVPVLLDPAPAAAVRRSWLHDVAFLTPNLTELAALTGLSIDGRDAVADAARSLLRDGVKCVLAKRGAEGVLVVTPDAVQSISAPSVAAIDTTGAGDMFAGAFAAAWTEKRDLLAAVAFANAAAALSTQERGAARSFPDRAAVLRLSTLNQ</sequence>
<comment type="subunit">
    <text evidence="12">Homodimer.</text>
</comment>
<feature type="binding site" evidence="12">
    <location>
        <position position="292"/>
    </location>
    <ligand>
        <name>K(+)</name>
        <dbReference type="ChEBI" id="CHEBI:29103"/>
    </ligand>
</feature>
<keyword evidence="12" id="KW-0963">Cytoplasm</keyword>
<keyword evidence="11 12" id="KW-0119">Carbohydrate metabolism</keyword>
<evidence type="ECO:0000256" key="12">
    <source>
        <dbReference type="HAMAP-Rule" id="MF_01987"/>
    </source>
</evidence>
<dbReference type="InterPro" id="IPR011877">
    <property type="entry name" value="Ribokinase"/>
</dbReference>
<dbReference type="GO" id="GO:0004747">
    <property type="term" value="F:ribokinase activity"/>
    <property type="evidence" value="ECO:0007669"/>
    <property type="project" value="UniProtKB-EC"/>
</dbReference>
<dbReference type="InterPro" id="IPR002139">
    <property type="entry name" value="Ribo/fructo_kinase"/>
</dbReference>
<dbReference type="SUPFAM" id="SSF53613">
    <property type="entry name" value="Ribokinase-like"/>
    <property type="match status" value="1"/>
</dbReference>
<evidence type="ECO:0000313" key="14">
    <source>
        <dbReference type="EMBL" id="MFC3706234.1"/>
    </source>
</evidence>
<feature type="binding site" evidence="12">
    <location>
        <begin position="44"/>
        <end position="48"/>
    </location>
    <ligand>
        <name>substrate</name>
    </ligand>
</feature>
<organism evidence="14 15">
    <name type="scientific">Devosia honganensis</name>
    <dbReference type="NCBI Taxonomy" id="1610527"/>
    <lineage>
        <taxon>Bacteria</taxon>
        <taxon>Pseudomonadati</taxon>
        <taxon>Pseudomonadota</taxon>
        <taxon>Alphaproteobacteria</taxon>
        <taxon>Hyphomicrobiales</taxon>
        <taxon>Devosiaceae</taxon>
        <taxon>Devosia</taxon>
    </lineage>
</organism>
<feature type="binding site" evidence="12">
    <location>
        <position position="253"/>
    </location>
    <ligand>
        <name>K(+)</name>
        <dbReference type="ChEBI" id="CHEBI:29103"/>
    </ligand>
</feature>
<keyword evidence="7 12" id="KW-0418">Kinase</keyword>